<sequence length="60" mass="6885">MKIAVFLVLLLLYPLFLRLIHIWDMRAIPLILPYALASLSVIILASEIGSFILKKFSRKT</sequence>
<keyword evidence="1" id="KW-0812">Transmembrane</keyword>
<dbReference type="RefSeq" id="WP_341419912.1">
    <property type="nucleotide sequence ID" value="NZ_JBBPCC010000035.1"/>
</dbReference>
<comment type="caution">
    <text evidence="2">The sequence shown here is derived from an EMBL/GenBank/DDBJ whole genome shotgun (WGS) entry which is preliminary data.</text>
</comment>
<evidence type="ECO:0000313" key="3">
    <source>
        <dbReference type="Proteomes" id="UP001469365"/>
    </source>
</evidence>
<name>A0ABU9DV85_9BACL</name>
<evidence type="ECO:0000313" key="2">
    <source>
        <dbReference type="EMBL" id="MEK8132789.1"/>
    </source>
</evidence>
<gene>
    <name evidence="2" type="ORF">WMW72_33405</name>
</gene>
<protein>
    <submittedName>
        <fullName evidence="2">Uncharacterized protein</fullName>
    </submittedName>
</protein>
<proteinExistence type="predicted"/>
<dbReference type="EMBL" id="JBBPCC010000035">
    <property type="protein sequence ID" value="MEK8132789.1"/>
    <property type="molecule type" value="Genomic_DNA"/>
</dbReference>
<evidence type="ECO:0000256" key="1">
    <source>
        <dbReference type="SAM" id="Phobius"/>
    </source>
</evidence>
<feature type="transmembrane region" description="Helical" evidence="1">
    <location>
        <begin position="34"/>
        <end position="53"/>
    </location>
</feature>
<accession>A0ABU9DV85</accession>
<organism evidence="2 3">
    <name type="scientific">Paenibacillus filicis</name>
    <dbReference type="NCBI Taxonomy" id="669464"/>
    <lineage>
        <taxon>Bacteria</taxon>
        <taxon>Bacillati</taxon>
        <taxon>Bacillota</taxon>
        <taxon>Bacilli</taxon>
        <taxon>Bacillales</taxon>
        <taxon>Paenibacillaceae</taxon>
        <taxon>Paenibacillus</taxon>
    </lineage>
</organism>
<reference evidence="2 3" key="1">
    <citation type="submission" date="2024-04" db="EMBL/GenBank/DDBJ databases">
        <title>draft genome sequnece of Paenibacillus filicis.</title>
        <authorList>
            <person name="Kim D.-U."/>
        </authorList>
    </citation>
    <scope>NUCLEOTIDE SEQUENCE [LARGE SCALE GENOMIC DNA]</scope>
    <source>
        <strain evidence="2 3">KACC14197</strain>
    </source>
</reference>
<keyword evidence="1" id="KW-1133">Transmembrane helix</keyword>
<dbReference type="Proteomes" id="UP001469365">
    <property type="component" value="Unassembled WGS sequence"/>
</dbReference>
<keyword evidence="1" id="KW-0472">Membrane</keyword>
<keyword evidence="3" id="KW-1185">Reference proteome</keyword>